<feature type="domain" description="LRAT" evidence="1">
    <location>
        <begin position="8"/>
        <end position="139"/>
    </location>
</feature>
<organism evidence="2">
    <name type="scientific">marine sediment metagenome</name>
    <dbReference type="NCBI Taxonomy" id="412755"/>
    <lineage>
        <taxon>unclassified sequences</taxon>
        <taxon>metagenomes</taxon>
        <taxon>ecological metagenomes</taxon>
    </lineage>
</organism>
<dbReference type="Gene3D" id="3.90.1720.10">
    <property type="entry name" value="endopeptidase domain like (from Nostoc punctiforme)"/>
    <property type="match status" value="1"/>
</dbReference>
<dbReference type="PANTHER" id="PTHR46137:SF1">
    <property type="entry name" value="LRAT DOMAIN-CONTAINING PROTEIN"/>
    <property type="match status" value="1"/>
</dbReference>
<dbReference type="Pfam" id="PF04970">
    <property type="entry name" value="LRAT"/>
    <property type="match status" value="1"/>
</dbReference>
<evidence type="ECO:0000313" key="2">
    <source>
        <dbReference type="EMBL" id="KKM01388.1"/>
    </source>
</evidence>
<gene>
    <name evidence="2" type="ORF">LCGC14_1794960</name>
</gene>
<comment type="caution">
    <text evidence="2">The sequence shown here is derived from an EMBL/GenBank/DDBJ whole genome shotgun (WGS) entry which is preliminary data.</text>
</comment>
<dbReference type="PROSITE" id="PS51934">
    <property type="entry name" value="LRAT"/>
    <property type="match status" value="1"/>
</dbReference>
<accession>A0A0F9JQZ4</accession>
<dbReference type="AlphaFoldDB" id="A0A0F9JQZ4"/>
<dbReference type="PANTHER" id="PTHR46137">
    <property type="entry name" value="OS05G0310600 PROTEIN"/>
    <property type="match status" value="1"/>
</dbReference>
<reference evidence="2" key="1">
    <citation type="journal article" date="2015" name="Nature">
        <title>Complex archaea that bridge the gap between prokaryotes and eukaryotes.</title>
        <authorList>
            <person name="Spang A."/>
            <person name="Saw J.H."/>
            <person name="Jorgensen S.L."/>
            <person name="Zaremba-Niedzwiedzka K."/>
            <person name="Martijn J."/>
            <person name="Lind A.E."/>
            <person name="van Eijk R."/>
            <person name="Schleper C."/>
            <person name="Guy L."/>
            <person name="Ettema T.J."/>
        </authorList>
    </citation>
    <scope>NUCLEOTIDE SEQUENCE</scope>
</reference>
<protein>
    <recommendedName>
        <fullName evidence="1">LRAT domain-containing protein</fullName>
    </recommendedName>
</protein>
<sequence length="179" mass="20264">MARGDHVYVRRFGGMYAHHGIDAGDGTVIHYTSSHWLSPRQVRRTAMTKFAKGDEIYVRDYSRFLEKLQRGDLVDQTSQGLNQWMDSLRGLHVSALDFSVEAVMERAENRLGEFAFDIVFNNCEHFSTWCKTGISNSEQITDLWRQALTGGGLVKPDLGSKHPGKALADIAEIPWHLLK</sequence>
<name>A0A0F9JQZ4_9ZZZZ</name>
<proteinExistence type="predicted"/>
<evidence type="ECO:0000259" key="1">
    <source>
        <dbReference type="PROSITE" id="PS51934"/>
    </source>
</evidence>
<dbReference type="EMBL" id="LAZR01017209">
    <property type="protein sequence ID" value="KKM01388.1"/>
    <property type="molecule type" value="Genomic_DNA"/>
</dbReference>
<dbReference type="InterPro" id="IPR007053">
    <property type="entry name" value="LRAT_dom"/>
</dbReference>